<sequence length="481" mass="55577">MRVYVFVAIFLHGVGFCFAVRLGERACHGLDTNGRDPLCTPAYKAYTISNRALRHNVALVENMTYVDGKEKEARMQDLEFLKDLKMSGIFSVKLQKIQTDLNGPLIINSALIFNHNKWLDVNHRLYSKLHEILAHNSPIEFDKIIDKWFELAITHKEVYQELGISSDGFDQALFSALYAVSEEMTKSVPVSLMMILLENLRVKPEFQSLAEKFERIILSGAGSKPLVFKAWIKNPNSVKDVRRILFGTKERIGLDDSNFWVWFDYLHFVWNYSVTVSKPNYFEFIDFLLHNGLTESEDMTKVLDNPEFSLRFPHHSADYKIMRRAWYSVKCLNEGKVPAVALKEINDYQKSASDADELISLLIYAFRYRKQFQYFDIDLYRFLTSNRPFDQVMGLLKSSENLPESISEMACNMLYSMITDKAVVTALKNARTTFEQYKQYFADLKAVYPKSKPTKVATSQSLVIPDDDFWARLYVVINGAV</sequence>
<dbReference type="GeneID" id="36400486"/>
<evidence type="ECO:0000313" key="2">
    <source>
        <dbReference type="EMBL" id="CEG37653.1"/>
    </source>
</evidence>
<evidence type="ECO:0008006" key="4">
    <source>
        <dbReference type="Google" id="ProtNLM"/>
    </source>
</evidence>
<dbReference type="RefSeq" id="XP_024574022.1">
    <property type="nucleotide sequence ID" value="XM_024723001.1"/>
</dbReference>
<evidence type="ECO:0000313" key="3">
    <source>
        <dbReference type="Proteomes" id="UP000054928"/>
    </source>
</evidence>
<name>A0A0P1ABH9_PLAHL</name>
<dbReference type="AlphaFoldDB" id="A0A0P1ABH9"/>
<proteinExistence type="predicted"/>
<accession>A0A0P1ABH9</accession>
<evidence type="ECO:0000256" key="1">
    <source>
        <dbReference type="SAM" id="SignalP"/>
    </source>
</evidence>
<reference evidence="3" key="1">
    <citation type="submission" date="2014-09" db="EMBL/GenBank/DDBJ databases">
        <authorList>
            <person name="Sharma Rahul"/>
            <person name="Thines Marco"/>
        </authorList>
    </citation>
    <scope>NUCLEOTIDE SEQUENCE [LARGE SCALE GENOMIC DNA]</scope>
</reference>
<keyword evidence="1" id="KW-0732">Signal</keyword>
<dbReference type="Proteomes" id="UP000054928">
    <property type="component" value="Unassembled WGS sequence"/>
</dbReference>
<dbReference type="EMBL" id="CCYD01000288">
    <property type="protein sequence ID" value="CEG37653.1"/>
    <property type="molecule type" value="Genomic_DNA"/>
</dbReference>
<feature type="chain" id="PRO_5006058531" description="RxLR-like protein" evidence="1">
    <location>
        <begin position="20"/>
        <end position="481"/>
    </location>
</feature>
<feature type="signal peptide" evidence="1">
    <location>
        <begin position="1"/>
        <end position="19"/>
    </location>
</feature>
<organism evidence="2 3">
    <name type="scientific">Plasmopara halstedii</name>
    <name type="common">Downy mildew of sunflower</name>
    <dbReference type="NCBI Taxonomy" id="4781"/>
    <lineage>
        <taxon>Eukaryota</taxon>
        <taxon>Sar</taxon>
        <taxon>Stramenopiles</taxon>
        <taxon>Oomycota</taxon>
        <taxon>Peronosporomycetes</taxon>
        <taxon>Peronosporales</taxon>
        <taxon>Peronosporaceae</taxon>
        <taxon>Plasmopara</taxon>
    </lineage>
</organism>
<protein>
    <recommendedName>
        <fullName evidence="4">RxLR-like protein</fullName>
    </recommendedName>
</protein>
<keyword evidence="3" id="KW-1185">Reference proteome</keyword>